<dbReference type="EMBL" id="FQZE01000019">
    <property type="protein sequence ID" value="SHJ42973.1"/>
    <property type="molecule type" value="Genomic_DNA"/>
</dbReference>
<dbReference type="AlphaFoldDB" id="A0A1M6J8C2"/>
<protein>
    <submittedName>
        <fullName evidence="7">TonB-linked outer membrane protein, SusC/RagA family</fullName>
    </submittedName>
</protein>
<organism evidence="7 8">
    <name type="scientific">Tangfeifania diversioriginum</name>
    <dbReference type="NCBI Taxonomy" id="1168035"/>
    <lineage>
        <taxon>Bacteria</taxon>
        <taxon>Pseudomonadati</taxon>
        <taxon>Bacteroidota</taxon>
        <taxon>Bacteroidia</taxon>
        <taxon>Marinilabiliales</taxon>
        <taxon>Prolixibacteraceae</taxon>
        <taxon>Tangfeifania</taxon>
    </lineage>
</organism>
<dbReference type="Pfam" id="PF13715">
    <property type="entry name" value="CarbopepD_reg_2"/>
    <property type="match status" value="1"/>
</dbReference>
<keyword evidence="1 4" id="KW-0813">Transport</keyword>
<dbReference type="InterPro" id="IPR037066">
    <property type="entry name" value="Plug_dom_sf"/>
</dbReference>
<evidence type="ECO:0000256" key="2">
    <source>
        <dbReference type="ARBA" id="ARBA00023136"/>
    </source>
</evidence>
<dbReference type="Pfam" id="PF07715">
    <property type="entry name" value="Plug"/>
    <property type="match status" value="1"/>
</dbReference>
<feature type="domain" description="TonB-dependent receptor plug" evidence="6">
    <location>
        <begin position="241"/>
        <end position="344"/>
    </location>
</feature>
<keyword evidence="8" id="KW-1185">Reference proteome</keyword>
<gene>
    <name evidence="7" type="ORF">SAMN05444280_11936</name>
</gene>
<name>A0A1M6J8C2_9BACT</name>
<comment type="subcellular location">
    <subcellularLocation>
        <location evidence="4">Cell outer membrane</location>
        <topology evidence="4">Multi-pass membrane protein</topology>
    </subcellularLocation>
</comment>
<keyword evidence="2 4" id="KW-0472">Membrane</keyword>
<dbReference type="SUPFAM" id="SSF49464">
    <property type="entry name" value="Carboxypeptidase regulatory domain-like"/>
    <property type="match status" value="1"/>
</dbReference>
<dbReference type="STRING" id="1168035.SAMN05444280_11936"/>
<dbReference type="InterPro" id="IPR039426">
    <property type="entry name" value="TonB-dep_rcpt-like"/>
</dbReference>
<dbReference type="Proteomes" id="UP000184050">
    <property type="component" value="Unassembled WGS sequence"/>
</dbReference>
<dbReference type="InterPro" id="IPR023996">
    <property type="entry name" value="TonB-dep_OMP_SusC/RagA"/>
</dbReference>
<evidence type="ECO:0000256" key="4">
    <source>
        <dbReference type="PROSITE-ProRule" id="PRU01360"/>
    </source>
</evidence>
<dbReference type="InterPro" id="IPR012910">
    <property type="entry name" value="Plug_dom"/>
</dbReference>
<dbReference type="RefSeq" id="WP_083578240.1">
    <property type="nucleotide sequence ID" value="NZ_FQZE01000019.1"/>
</dbReference>
<evidence type="ECO:0000256" key="3">
    <source>
        <dbReference type="ARBA" id="ARBA00023237"/>
    </source>
</evidence>
<evidence type="ECO:0000259" key="6">
    <source>
        <dbReference type="Pfam" id="PF07715"/>
    </source>
</evidence>
<keyword evidence="3 4" id="KW-0998">Cell outer membrane</keyword>
<reference evidence="7 8" key="1">
    <citation type="submission" date="2016-11" db="EMBL/GenBank/DDBJ databases">
        <authorList>
            <person name="Jaros S."/>
            <person name="Januszkiewicz K."/>
            <person name="Wedrychowicz H."/>
        </authorList>
    </citation>
    <scope>NUCLEOTIDE SEQUENCE [LARGE SCALE GENOMIC DNA]</scope>
    <source>
        <strain evidence="7 8">DSM 27063</strain>
    </source>
</reference>
<dbReference type="NCBIfam" id="TIGR04056">
    <property type="entry name" value="OMP_RagA_SusC"/>
    <property type="match status" value="1"/>
</dbReference>
<dbReference type="InterPro" id="IPR008969">
    <property type="entry name" value="CarboxyPept-like_regulatory"/>
</dbReference>
<dbReference type="Pfam" id="PF07660">
    <property type="entry name" value="STN"/>
    <property type="match status" value="1"/>
</dbReference>
<evidence type="ECO:0000313" key="7">
    <source>
        <dbReference type="EMBL" id="SHJ42973.1"/>
    </source>
</evidence>
<dbReference type="FunFam" id="2.170.130.10:FF:000003">
    <property type="entry name" value="SusC/RagA family TonB-linked outer membrane protein"/>
    <property type="match status" value="1"/>
</dbReference>
<keyword evidence="4" id="KW-1134">Transmembrane beta strand</keyword>
<dbReference type="NCBIfam" id="TIGR04057">
    <property type="entry name" value="SusC_RagA_signa"/>
    <property type="match status" value="1"/>
</dbReference>
<dbReference type="SUPFAM" id="SSF56935">
    <property type="entry name" value="Porins"/>
    <property type="match status" value="1"/>
</dbReference>
<feature type="domain" description="Secretin/TonB short N-terminal" evidence="5">
    <location>
        <begin position="71"/>
        <end position="118"/>
    </location>
</feature>
<keyword evidence="4" id="KW-0812">Transmembrane</keyword>
<proteinExistence type="inferred from homology"/>
<dbReference type="InterPro" id="IPR011662">
    <property type="entry name" value="Secretin/TonB_short_N"/>
</dbReference>
<dbReference type="GO" id="GO:0009279">
    <property type="term" value="C:cell outer membrane"/>
    <property type="evidence" value="ECO:0007669"/>
    <property type="project" value="UniProtKB-SubCell"/>
</dbReference>
<sequence>MKKKRKLWYFSRGSLSKILLKMKLMTFLVLLGLVGSAADSYSQAAKFNLKMHNATVLEVFQQIEENSEFILLYNEKWVDVNRRVDVQVKNETVKEVLDQTFKGTQNVYKIYDRQIVVLKDDKTEVPVDVRNQINESRNLNSGAAQQQKAVAGVITDESGHPLPGVTVLEKGTTNGTVTNTDGEYSLNISASSDTLQFSFIGMQTMIVPVDDRTVINIVMQQETEGLEEVVVIGYGTQRKGSVIGSVDRIETQQLKQPTRTISTSLAGRLAGVVSVQGSGEPGYDGADFWIRGVNTFTGNTSPLILVDGVERDLDNVDPEEITDFTILKDATATAVYGVRGANGVVLITTKKGSIGEPDINLRMENSFSDPLELPDFVDGTTYMTMQNEALGNNGKNPLYSQETIQRTESGFDPNYYPDVNWLDELIDHWTPTQRVTLNVSGGSEKVRYFVSGAFLNQSGMWKSFGGTSYNNNVNVKRYNFRANVDMNITSTTILGVNLAAILEDRNYPGESSGTIFSWVLQTPPTWFPMTYPDESKVPGYPYGMARNPYQLLARSGFSTENHSTVQSNFNISQELDFITEGLSARGLFAFDSYTRANITRSMQPRPYLIIPYGFDEEGNPILQNEEGEYNYQDQEPNSTSYHNYLTRDVEAPYTDRSLYIEATLNYNRRFGQHDVGGLLLYNQSDKTFPSLGGIYESVPQRHQGLTGRVNYAFNQKYFGEFNFGYNGSENFAPGKRYGFFPSAAVGWVPTEESFTDFMKPVIDYMKIRLSHGYVGNDGLNSRFVYLTRVEGTSTNVGFGTNNGYGYGAGSGINITYYGNPDATWERAAKTDLGLEVHFLDNFVLQADGFYEKRDNIWVQLSRVPDIFGFSTKPYANAGEMENMGVDAFLEYSKPINDDLSINFKGTFTFSQNNILANGEEKKKYEYQSAIGQPFGREMGYIAEGLFVDQAEINNSPSQVSIGGESKPGDIKYKDVNDDGIVDQFDRVYMGHPTIPEMTYGFGSNIFFKDFDFSLLFQGAARVSFFANPKAFPEEDRGNVLTVIADSYWSEETQDLDAEFPRLGIGQQTKNYTNSSWWLRNGSYLRLKQIELGYSLPKLALGKYNIDNARIYVNGLNLFTYSPFKWWDPESKSSTGMYYPIQKVINAGVEIKF</sequence>
<accession>A0A1M6J8C2</accession>
<evidence type="ECO:0000313" key="8">
    <source>
        <dbReference type="Proteomes" id="UP000184050"/>
    </source>
</evidence>
<evidence type="ECO:0000259" key="5">
    <source>
        <dbReference type="Pfam" id="PF07660"/>
    </source>
</evidence>
<dbReference type="Gene3D" id="2.170.130.10">
    <property type="entry name" value="TonB-dependent receptor, plug domain"/>
    <property type="match status" value="1"/>
</dbReference>
<dbReference type="OrthoDB" id="721000at2"/>
<comment type="similarity">
    <text evidence="4">Belongs to the TonB-dependent receptor family.</text>
</comment>
<dbReference type="InterPro" id="IPR023997">
    <property type="entry name" value="TonB-dep_OMP_SusC/RagA_CS"/>
</dbReference>
<dbReference type="PROSITE" id="PS52016">
    <property type="entry name" value="TONB_DEPENDENT_REC_3"/>
    <property type="match status" value="1"/>
</dbReference>
<dbReference type="Gene3D" id="2.60.40.1120">
    <property type="entry name" value="Carboxypeptidase-like, regulatory domain"/>
    <property type="match status" value="1"/>
</dbReference>
<evidence type="ECO:0000256" key="1">
    <source>
        <dbReference type="ARBA" id="ARBA00022448"/>
    </source>
</evidence>